<evidence type="ECO:0000313" key="1">
    <source>
        <dbReference type="EMBL" id="MDQ0378965.1"/>
    </source>
</evidence>
<comment type="caution">
    <text evidence="1">The sequence shown here is derived from an EMBL/GenBank/DDBJ whole genome shotgun (WGS) entry which is preliminary data.</text>
</comment>
<name>A0ABU0EUI2_9PSEU</name>
<proteinExistence type="predicted"/>
<dbReference type="RefSeq" id="WP_306992045.1">
    <property type="nucleotide sequence ID" value="NZ_JAUSUT010000001.1"/>
</dbReference>
<sequence length="160" mass="17459">MDGYLAIYLNDQLALGVGWRELARRAAGNNRGTAAGEALDHVATEIAEDVGTFRSIMDRLGVRQNPLKTAAAFGAERIARIKPNGRLLSYSPLSRFLELEVLTMGIDGKKQLWTTLRDQAGLAERLPDVNFDALIERAAGQRALLEPHRAQAGTEAFQSA</sequence>
<gene>
    <name evidence="1" type="ORF">FB470_002959</name>
</gene>
<evidence type="ECO:0000313" key="2">
    <source>
        <dbReference type="Proteomes" id="UP001229651"/>
    </source>
</evidence>
<dbReference type="Proteomes" id="UP001229651">
    <property type="component" value="Unassembled WGS sequence"/>
</dbReference>
<organism evidence="1 2">
    <name type="scientific">Amycolatopsis thermophila</name>
    <dbReference type="NCBI Taxonomy" id="206084"/>
    <lineage>
        <taxon>Bacteria</taxon>
        <taxon>Bacillati</taxon>
        <taxon>Actinomycetota</taxon>
        <taxon>Actinomycetes</taxon>
        <taxon>Pseudonocardiales</taxon>
        <taxon>Pseudonocardiaceae</taxon>
        <taxon>Amycolatopsis</taxon>
    </lineage>
</organism>
<protein>
    <submittedName>
        <fullName evidence="1">Uncharacterized protein</fullName>
    </submittedName>
</protein>
<keyword evidence="2" id="KW-1185">Reference proteome</keyword>
<reference evidence="1 2" key="1">
    <citation type="submission" date="2023-07" db="EMBL/GenBank/DDBJ databases">
        <title>Sequencing the genomes of 1000 actinobacteria strains.</title>
        <authorList>
            <person name="Klenk H.-P."/>
        </authorList>
    </citation>
    <scope>NUCLEOTIDE SEQUENCE [LARGE SCALE GENOMIC DNA]</scope>
    <source>
        <strain evidence="1 2">DSM 45805</strain>
    </source>
</reference>
<dbReference type="EMBL" id="JAUSUT010000001">
    <property type="protein sequence ID" value="MDQ0378965.1"/>
    <property type="molecule type" value="Genomic_DNA"/>
</dbReference>
<accession>A0ABU0EUI2</accession>